<keyword evidence="5" id="KW-1185">Reference proteome</keyword>
<proteinExistence type="predicted"/>
<feature type="compositionally biased region" description="Polar residues" evidence="1">
    <location>
        <begin position="140"/>
        <end position="149"/>
    </location>
</feature>
<evidence type="ECO:0000313" key="5">
    <source>
        <dbReference type="Proteomes" id="UP001331761"/>
    </source>
</evidence>
<accession>A0AAN8ICA3</accession>
<evidence type="ECO:0000313" key="4">
    <source>
        <dbReference type="EMBL" id="KAK5981333.1"/>
    </source>
</evidence>
<gene>
    <name evidence="3" type="ORF">GCK32_007686</name>
    <name evidence="4" type="ORF">GCK32_008082</name>
</gene>
<feature type="compositionally biased region" description="Basic and acidic residues" evidence="1">
    <location>
        <begin position="105"/>
        <end position="117"/>
    </location>
</feature>
<comment type="caution">
    <text evidence="3">The sequence shown here is derived from an EMBL/GenBank/DDBJ whole genome shotgun (WGS) entry which is preliminary data.</text>
</comment>
<feature type="region of interest" description="Disordered" evidence="1">
    <location>
        <begin position="96"/>
        <end position="157"/>
    </location>
</feature>
<evidence type="ECO:0000256" key="1">
    <source>
        <dbReference type="SAM" id="MobiDB-lite"/>
    </source>
</evidence>
<keyword evidence="2" id="KW-1133">Transmembrane helix</keyword>
<keyword evidence="2" id="KW-0472">Membrane</keyword>
<organism evidence="3 5">
    <name type="scientific">Trichostrongylus colubriformis</name>
    <name type="common">Black scour worm</name>
    <dbReference type="NCBI Taxonomy" id="6319"/>
    <lineage>
        <taxon>Eukaryota</taxon>
        <taxon>Metazoa</taxon>
        <taxon>Ecdysozoa</taxon>
        <taxon>Nematoda</taxon>
        <taxon>Chromadorea</taxon>
        <taxon>Rhabditida</taxon>
        <taxon>Rhabditina</taxon>
        <taxon>Rhabditomorpha</taxon>
        <taxon>Strongyloidea</taxon>
        <taxon>Trichostrongylidae</taxon>
        <taxon>Trichostrongylus</taxon>
    </lineage>
</organism>
<keyword evidence="2" id="KW-0812">Transmembrane</keyword>
<dbReference type="EMBL" id="WIXE01022038">
    <property type="protein sequence ID" value="KAK5967831.1"/>
    <property type="molecule type" value="Genomic_DNA"/>
</dbReference>
<evidence type="ECO:0000313" key="3">
    <source>
        <dbReference type="EMBL" id="KAK5967831.1"/>
    </source>
</evidence>
<dbReference type="EMBL" id="WIXE01006384">
    <property type="protein sequence ID" value="KAK5981333.1"/>
    <property type="molecule type" value="Genomic_DNA"/>
</dbReference>
<name>A0AAN8ICA3_TRICO</name>
<dbReference type="Proteomes" id="UP001331761">
    <property type="component" value="Unassembled WGS sequence"/>
</dbReference>
<dbReference type="AlphaFoldDB" id="A0AAN8ICA3"/>
<reference evidence="3 5" key="1">
    <citation type="submission" date="2019-10" db="EMBL/GenBank/DDBJ databases">
        <title>Assembly and Annotation for the nematode Trichostrongylus colubriformis.</title>
        <authorList>
            <person name="Martin J."/>
        </authorList>
    </citation>
    <scope>NUCLEOTIDE SEQUENCE [LARGE SCALE GENOMIC DNA]</scope>
    <source>
        <strain evidence="3">G859</strain>
        <tissue evidence="3">Whole worm</tissue>
    </source>
</reference>
<evidence type="ECO:0000256" key="2">
    <source>
        <dbReference type="SAM" id="Phobius"/>
    </source>
</evidence>
<feature type="transmembrane region" description="Helical" evidence="2">
    <location>
        <begin position="182"/>
        <end position="204"/>
    </location>
</feature>
<protein>
    <submittedName>
        <fullName evidence="3">Uncharacterized protein</fullName>
    </submittedName>
</protein>
<sequence>MPCPAVLFAKPYACQFSCSVSLAIDRYYQKLEMGSRPQSRGETSFPAGNTTISSCTSERLGAFGALQLDYTPPIHPSHHKRMTEHLQVSRPTQLWSMEPSAANNERPDPRLSQENRGRAKSPAVQQQGETPLLTRPYMSSYPSNVSSTGSRRKPATLTDVVSTSGDTADLARNLKTYVDSKIPPAVTICVLIVLSVIAFAMILMGRDVPHPVLSSATNDSHMAHHRRHTLHYNRWTAYLSHDSIATKFTPISNKIA</sequence>